<dbReference type="RefSeq" id="WP_113961308.1">
    <property type="nucleotide sequence ID" value="NZ_QNRR01000012.1"/>
</dbReference>
<reference evidence="2 3" key="1">
    <citation type="submission" date="2018-06" db="EMBL/GenBank/DDBJ databases">
        <title>Genomic Encyclopedia of Type Strains, Phase IV (KMG-IV): sequencing the most valuable type-strain genomes for metagenomic binning, comparative biology and taxonomic classification.</title>
        <authorList>
            <person name="Goeker M."/>
        </authorList>
    </citation>
    <scope>NUCLEOTIDE SEQUENCE [LARGE SCALE GENOMIC DNA]</scope>
    <source>
        <strain evidence="2 3">DSM 25532</strain>
    </source>
</reference>
<evidence type="ECO:0000313" key="2">
    <source>
        <dbReference type="EMBL" id="RBP38201.1"/>
    </source>
</evidence>
<proteinExistence type="predicted"/>
<sequence>MTTPPDNEPPREVPNREAWSLAISRWKLSATPLTPPRVDRSLARHGHLARSATVLRHTLHQIEFWLSPNGLFREWCRRSLLLALFIAVPLLCFTPLVTVFLEHLITWSAALLQICSNLAQIPGRFSAGMLIALTGGLLLRWLLRH</sequence>
<evidence type="ECO:0000256" key="1">
    <source>
        <dbReference type="SAM" id="Phobius"/>
    </source>
</evidence>
<evidence type="ECO:0000313" key="3">
    <source>
        <dbReference type="Proteomes" id="UP000253426"/>
    </source>
</evidence>
<dbReference type="AlphaFoldDB" id="A0A366H7Q2"/>
<comment type="caution">
    <text evidence="2">The sequence shown here is derived from an EMBL/GenBank/DDBJ whole genome shotgun (WGS) entry which is preliminary data.</text>
</comment>
<feature type="transmembrane region" description="Helical" evidence="1">
    <location>
        <begin position="80"/>
        <end position="101"/>
    </location>
</feature>
<protein>
    <submittedName>
        <fullName evidence="2">Uncharacterized protein</fullName>
    </submittedName>
</protein>
<accession>A0A366H7Q2</accession>
<keyword evidence="1" id="KW-0812">Transmembrane</keyword>
<name>A0A366H7Q2_9BACT</name>
<feature type="transmembrane region" description="Helical" evidence="1">
    <location>
        <begin position="121"/>
        <end position="143"/>
    </location>
</feature>
<keyword evidence="1" id="KW-1133">Transmembrane helix</keyword>
<organism evidence="2 3">
    <name type="scientific">Roseimicrobium gellanilyticum</name>
    <dbReference type="NCBI Taxonomy" id="748857"/>
    <lineage>
        <taxon>Bacteria</taxon>
        <taxon>Pseudomonadati</taxon>
        <taxon>Verrucomicrobiota</taxon>
        <taxon>Verrucomicrobiia</taxon>
        <taxon>Verrucomicrobiales</taxon>
        <taxon>Verrucomicrobiaceae</taxon>
        <taxon>Roseimicrobium</taxon>
    </lineage>
</organism>
<dbReference type="EMBL" id="QNRR01000012">
    <property type="protein sequence ID" value="RBP38201.1"/>
    <property type="molecule type" value="Genomic_DNA"/>
</dbReference>
<keyword evidence="3" id="KW-1185">Reference proteome</keyword>
<dbReference type="Proteomes" id="UP000253426">
    <property type="component" value="Unassembled WGS sequence"/>
</dbReference>
<gene>
    <name evidence="2" type="ORF">DES53_112199</name>
</gene>
<keyword evidence="1" id="KW-0472">Membrane</keyword>